<proteinExistence type="predicted"/>
<dbReference type="Proteomes" id="UP001597519">
    <property type="component" value="Unassembled WGS sequence"/>
</dbReference>
<dbReference type="PRINTS" id="PR01713">
    <property type="entry name" value="NUCEPIMERASE"/>
</dbReference>
<sequence>MRILVTGAAGFIGAHLTKRLVEAGHQVAGIDNFNDYYDVRLKRDRVLHLLSNQVKIYEVDISDSDSVGHIFDIEAPEVVVNLAAQAGVRHSLSHPHEYIKSNVNGFLSILEACRHNKVSHLIYASSSSVYGANGTPVFSTKDNVDHPLSLYAATKKADELMAHTYSHLYHIPTTGLRFFTVYGPWGRPDMALFKFTERMIDRKPVDVYNFGRMRRDFTFVGDIVEAVSRLVELPPKSSSEWNSERPDPSTSFAPYRIFNIGSNRPVALMDFIYEIEKNLGLESEKNYMDLQPGDVISTHADVSDLYQVTQYKPETKIEDGIRAFIEWYRKYYGK</sequence>
<gene>
    <name evidence="3" type="ORF">ACFSX4_05520</name>
</gene>
<accession>A0ABW5WSY9</accession>
<dbReference type="InterPro" id="IPR001509">
    <property type="entry name" value="Epimerase_deHydtase"/>
</dbReference>
<feature type="domain" description="NAD-dependent epimerase/dehydratase" evidence="2">
    <location>
        <begin position="3"/>
        <end position="234"/>
    </location>
</feature>
<dbReference type="CDD" id="cd05253">
    <property type="entry name" value="UDP_GE_SDE_e"/>
    <property type="match status" value="1"/>
</dbReference>
<dbReference type="PANTHER" id="PTHR43574">
    <property type="entry name" value="EPIMERASE-RELATED"/>
    <property type="match status" value="1"/>
</dbReference>
<dbReference type="RefSeq" id="WP_377773453.1">
    <property type="nucleotide sequence ID" value="NZ_JBHUOQ010000001.1"/>
</dbReference>
<evidence type="ECO:0000313" key="3">
    <source>
        <dbReference type="EMBL" id="MFD2829921.1"/>
    </source>
</evidence>
<dbReference type="EMBL" id="JBHUOQ010000001">
    <property type="protein sequence ID" value="MFD2829921.1"/>
    <property type="molecule type" value="Genomic_DNA"/>
</dbReference>
<protein>
    <submittedName>
        <fullName evidence="3">NAD-dependent epimerase</fullName>
    </submittedName>
</protein>
<evidence type="ECO:0000313" key="4">
    <source>
        <dbReference type="Proteomes" id="UP001597519"/>
    </source>
</evidence>
<dbReference type="InterPro" id="IPR036291">
    <property type="entry name" value="NAD(P)-bd_dom_sf"/>
</dbReference>
<evidence type="ECO:0000259" key="2">
    <source>
        <dbReference type="Pfam" id="PF01370"/>
    </source>
</evidence>
<name>A0ABW5WSY9_9STAP</name>
<organism evidence="3 4">
    <name type="scientific">Corticicoccus populi</name>
    <dbReference type="NCBI Taxonomy" id="1812821"/>
    <lineage>
        <taxon>Bacteria</taxon>
        <taxon>Bacillati</taxon>
        <taxon>Bacillota</taxon>
        <taxon>Bacilli</taxon>
        <taxon>Bacillales</taxon>
        <taxon>Staphylococcaceae</taxon>
        <taxon>Corticicoccus</taxon>
    </lineage>
</organism>
<reference evidence="4" key="1">
    <citation type="journal article" date="2019" name="Int. J. Syst. Evol. Microbiol.">
        <title>The Global Catalogue of Microorganisms (GCM) 10K type strain sequencing project: providing services to taxonomists for standard genome sequencing and annotation.</title>
        <authorList>
            <consortium name="The Broad Institute Genomics Platform"/>
            <consortium name="The Broad Institute Genome Sequencing Center for Infectious Disease"/>
            <person name="Wu L."/>
            <person name="Ma J."/>
        </authorList>
    </citation>
    <scope>NUCLEOTIDE SEQUENCE [LARGE SCALE GENOMIC DNA]</scope>
    <source>
        <strain evidence="4">KCTC 33575</strain>
    </source>
</reference>
<comment type="caution">
    <text evidence="3">The sequence shown here is derived from an EMBL/GenBank/DDBJ whole genome shotgun (WGS) entry which is preliminary data.</text>
</comment>
<evidence type="ECO:0000256" key="1">
    <source>
        <dbReference type="ARBA" id="ARBA00023027"/>
    </source>
</evidence>
<keyword evidence="1" id="KW-0520">NAD</keyword>
<keyword evidence="4" id="KW-1185">Reference proteome</keyword>
<dbReference type="Gene3D" id="3.40.50.720">
    <property type="entry name" value="NAD(P)-binding Rossmann-like Domain"/>
    <property type="match status" value="1"/>
</dbReference>
<dbReference type="SUPFAM" id="SSF51735">
    <property type="entry name" value="NAD(P)-binding Rossmann-fold domains"/>
    <property type="match status" value="1"/>
</dbReference>
<dbReference type="Pfam" id="PF01370">
    <property type="entry name" value="Epimerase"/>
    <property type="match status" value="1"/>
</dbReference>